<reference evidence="2 3" key="1">
    <citation type="submission" date="2019-01" db="EMBL/GenBank/DDBJ databases">
        <title>Zoogloea oleivorans genome sequencing and assembly.</title>
        <authorList>
            <person name="Tancsics A."/>
            <person name="Farkas M."/>
            <person name="Kriszt B."/>
            <person name="Maroti G."/>
            <person name="Horvath B."/>
        </authorList>
    </citation>
    <scope>NUCLEOTIDE SEQUENCE [LARGE SCALE GENOMIC DNA]</scope>
    <source>
        <strain evidence="2 3">Buc</strain>
    </source>
</reference>
<proteinExistence type="predicted"/>
<dbReference type="EMBL" id="SDKK01000006">
    <property type="protein sequence ID" value="TYC59922.1"/>
    <property type="molecule type" value="Genomic_DNA"/>
</dbReference>
<keyword evidence="1" id="KW-0472">Membrane</keyword>
<feature type="transmembrane region" description="Helical" evidence="1">
    <location>
        <begin position="68"/>
        <end position="88"/>
    </location>
</feature>
<evidence type="ECO:0000313" key="3">
    <source>
        <dbReference type="Proteomes" id="UP000389128"/>
    </source>
</evidence>
<feature type="transmembrane region" description="Helical" evidence="1">
    <location>
        <begin position="125"/>
        <end position="145"/>
    </location>
</feature>
<keyword evidence="3" id="KW-1185">Reference proteome</keyword>
<feature type="transmembrane region" description="Helical" evidence="1">
    <location>
        <begin position="42"/>
        <end position="62"/>
    </location>
</feature>
<organism evidence="2 3">
    <name type="scientific">Zoogloea oleivorans</name>
    <dbReference type="NCBI Taxonomy" id="1552750"/>
    <lineage>
        <taxon>Bacteria</taxon>
        <taxon>Pseudomonadati</taxon>
        <taxon>Pseudomonadota</taxon>
        <taxon>Betaproteobacteria</taxon>
        <taxon>Rhodocyclales</taxon>
        <taxon>Zoogloeaceae</taxon>
        <taxon>Zoogloea</taxon>
    </lineage>
</organism>
<evidence type="ECO:0000256" key="1">
    <source>
        <dbReference type="SAM" id="Phobius"/>
    </source>
</evidence>
<sequence>MRFLLLPFWLIVAAGWLSGITIIAKWIGGYQWIDHMGQSRPVSMLALVGASCAAAGLAHARQGRLPKFLAILVAAMAGVHLINALGLYMLVRTNGPGDAIMIPFALLASVLPTTTAFVGAPPSTVSIFILPVTTFLLLAASLAFGRQARHSDT</sequence>
<accession>A0A6C2D2Z5</accession>
<name>A0A6C2D2Z5_9RHOO</name>
<feature type="transmembrane region" description="Helical" evidence="1">
    <location>
        <begin position="100"/>
        <end position="119"/>
    </location>
</feature>
<dbReference type="Proteomes" id="UP000389128">
    <property type="component" value="Unassembled WGS sequence"/>
</dbReference>
<keyword evidence="1" id="KW-1133">Transmembrane helix</keyword>
<gene>
    <name evidence="2" type="ORF">ETQ85_07795</name>
</gene>
<dbReference type="AlphaFoldDB" id="A0A6C2D2Z5"/>
<protein>
    <submittedName>
        <fullName evidence="2">Uncharacterized protein</fullName>
    </submittedName>
</protein>
<evidence type="ECO:0000313" key="2">
    <source>
        <dbReference type="EMBL" id="TYC59922.1"/>
    </source>
</evidence>
<dbReference type="RefSeq" id="WP_148578479.1">
    <property type="nucleotide sequence ID" value="NZ_JAVEUW010000037.1"/>
</dbReference>
<comment type="caution">
    <text evidence="2">The sequence shown here is derived from an EMBL/GenBank/DDBJ whole genome shotgun (WGS) entry which is preliminary data.</text>
</comment>
<feature type="transmembrane region" description="Helical" evidence="1">
    <location>
        <begin position="6"/>
        <end position="30"/>
    </location>
</feature>
<keyword evidence="1" id="KW-0812">Transmembrane</keyword>